<accession>A0A8H3M5S6</accession>
<dbReference type="GO" id="GO:0004386">
    <property type="term" value="F:helicase activity"/>
    <property type="evidence" value="ECO:0007669"/>
    <property type="project" value="UniProtKB-KW"/>
</dbReference>
<gene>
    <name evidence="1" type="ORF">RCL2_002766800</name>
</gene>
<dbReference type="OrthoDB" id="432234at2759"/>
<organism evidence="1 2">
    <name type="scientific">Rhizophagus clarus</name>
    <dbReference type="NCBI Taxonomy" id="94130"/>
    <lineage>
        <taxon>Eukaryota</taxon>
        <taxon>Fungi</taxon>
        <taxon>Fungi incertae sedis</taxon>
        <taxon>Mucoromycota</taxon>
        <taxon>Glomeromycotina</taxon>
        <taxon>Glomeromycetes</taxon>
        <taxon>Glomerales</taxon>
        <taxon>Glomeraceae</taxon>
        <taxon>Rhizophagus</taxon>
    </lineage>
</organism>
<name>A0A8H3M5S6_9GLOM</name>
<sequence>MDLDIIRWRVELSDNDSETLSDYEDFDNSLLSSFAIRQNANTSHSRIPVQDSFFSSSDTIIRAYFPPWNPSKKLLNLKNHFNENILTQYPCVPCSYCSRLQYPTKAKWELYDESIQYPLKVVYQNISQVKLIFHTDDTKPKRIATCPSCYNSNNHIKIPIPDPIPDEIYNVPLYHRIYLSSIHLSCSLGRASNTNAYTNYRHLTGTFKYSKNINALALYSGTVGAILDNNQPNLWYHPSLNDAAMWLRNNNPYFRPYQTVINRGTWNGPPIIFPTASLSNNSQNQTPNTNLRPSAVVLPPYDFDTEIHNEDFHYSRLMAGFLTDPNNKELPIPFYDKNIEPLLFPDLFPYGKGFYINEDTNRRFKDSLGNYAKSLLLCPDPR</sequence>
<dbReference type="EMBL" id="BLAL01000297">
    <property type="protein sequence ID" value="GET01248.1"/>
    <property type="molecule type" value="Genomic_DNA"/>
</dbReference>
<dbReference type="AlphaFoldDB" id="A0A8H3M5S6"/>
<keyword evidence="1" id="KW-0378">Hydrolase</keyword>
<keyword evidence="1" id="KW-0067">ATP-binding</keyword>
<evidence type="ECO:0000313" key="2">
    <source>
        <dbReference type="Proteomes" id="UP000615446"/>
    </source>
</evidence>
<evidence type="ECO:0000313" key="1">
    <source>
        <dbReference type="EMBL" id="GET01248.1"/>
    </source>
</evidence>
<comment type="caution">
    <text evidence="1">The sequence shown here is derived from an EMBL/GenBank/DDBJ whole genome shotgun (WGS) entry which is preliminary data.</text>
</comment>
<reference evidence="1" key="1">
    <citation type="submission" date="2019-10" db="EMBL/GenBank/DDBJ databases">
        <title>Conservation and host-specific expression of non-tandemly repeated heterogenous ribosome RNA gene in arbuscular mycorrhizal fungi.</title>
        <authorList>
            <person name="Maeda T."/>
            <person name="Kobayashi Y."/>
            <person name="Nakagawa T."/>
            <person name="Ezawa T."/>
            <person name="Yamaguchi K."/>
            <person name="Bino T."/>
            <person name="Nishimoto Y."/>
            <person name="Shigenobu S."/>
            <person name="Kawaguchi M."/>
        </authorList>
    </citation>
    <scope>NUCLEOTIDE SEQUENCE</scope>
    <source>
        <strain evidence="1">HR1</strain>
    </source>
</reference>
<keyword evidence="1" id="KW-0347">Helicase</keyword>
<dbReference type="Proteomes" id="UP000615446">
    <property type="component" value="Unassembled WGS sequence"/>
</dbReference>
<protein>
    <submittedName>
        <fullName evidence="1">DNA helicase Pif1, ATP-dependent</fullName>
    </submittedName>
</protein>
<proteinExistence type="predicted"/>
<keyword evidence="1" id="KW-0547">Nucleotide-binding</keyword>